<name>U9TFA8_RHIID</name>
<dbReference type="HOGENOM" id="CLU_2980280_0_0_1"/>
<accession>U9TFA8</accession>
<dbReference type="AlphaFoldDB" id="U9TFA8"/>
<sequence>MGSINMGSYDLRLSYICDTKLPLKSYAGSNRLGEIFYYLLDKKNLIVHTNDKKVLWKI</sequence>
<organism evidence="1">
    <name type="scientific">Rhizophagus irregularis (strain DAOM 181602 / DAOM 197198 / MUCL 43194)</name>
    <name type="common">Arbuscular mycorrhizal fungus</name>
    <name type="synonym">Glomus intraradices</name>
    <dbReference type="NCBI Taxonomy" id="747089"/>
    <lineage>
        <taxon>Eukaryota</taxon>
        <taxon>Fungi</taxon>
        <taxon>Fungi incertae sedis</taxon>
        <taxon>Mucoromycota</taxon>
        <taxon>Glomeromycotina</taxon>
        <taxon>Glomeromycetes</taxon>
        <taxon>Glomerales</taxon>
        <taxon>Glomeraceae</taxon>
        <taxon>Rhizophagus</taxon>
    </lineage>
</organism>
<reference evidence="1" key="1">
    <citation type="submission" date="2013-07" db="EMBL/GenBank/DDBJ databases">
        <title>The genome of an arbuscular mycorrhizal fungus provides insights into the evolution of the oldest plant symbiosis.</title>
        <authorList>
            <consortium name="DOE Joint Genome Institute"/>
            <person name="Tisserant E."/>
            <person name="Malbreil M."/>
            <person name="Kuo A."/>
            <person name="Kohler A."/>
            <person name="Symeonidi A."/>
            <person name="Balestrini R."/>
            <person name="Charron P."/>
            <person name="Duensing N."/>
            <person name="Frei-dit-Frey N."/>
            <person name="Gianinazzi-Pearson V."/>
            <person name="Gilbert B."/>
            <person name="Handa Y."/>
            <person name="Hijri M."/>
            <person name="Kaul R."/>
            <person name="Kawaguchi M."/>
            <person name="Krajinski F."/>
            <person name="Lammers P."/>
            <person name="Lapierre D."/>
            <person name="Masclaux F.G."/>
            <person name="Murat C."/>
            <person name="Morin E."/>
            <person name="Ndikumana S."/>
            <person name="Pagni M."/>
            <person name="Petitpierre D."/>
            <person name="Requena N."/>
            <person name="Rosikiewicz P."/>
            <person name="Riley R."/>
            <person name="Saito K."/>
            <person name="San Clemente H."/>
            <person name="Shapiro H."/>
            <person name="van Tuinen D."/>
            <person name="Becard G."/>
            <person name="Bonfante P."/>
            <person name="Paszkowski U."/>
            <person name="Shachar-Hill Y."/>
            <person name="Young J.P."/>
            <person name="Sanders I.R."/>
            <person name="Henrissat B."/>
            <person name="Rensing S.A."/>
            <person name="Grigoriev I.V."/>
            <person name="Corradi N."/>
            <person name="Roux C."/>
            <person name="Martin F."/>
        </authorList>
    </citation>
    <scope>NUCLEOTIDE SEQUENCE</scope>
    <source>
        <strain evidence="1">DAOM 197198</strain>
    </source>
</reference>
<evidence type="ECO:0000313" key="1">
    <source>
        <dbReference type="EMBL" id="ESA02026.1"/>
    </source>
</evidence>
<proteinExistence type="predicted"/>
<gene>
    <name evidence="1" type="ORF">GLOINDRAFT_337628</name>
</gene>
<protein>
    <submittedName>
        <fullName evidence="1">Uncharacterized protein</fullName>
    </submittedName>
</protein>
<dbReference type="EMBL" id="KI296021">
    <property type="protein sequence ID" value="ESA02026.1"/>
    <property type="molecule type" value="Genomic_DNA"/>
</dbReference>